<accession>A0A542XQQ7</accession>
<feature type="region of interest" description="Disordered" evidence="1">
    <location>
        <begin position="1"/>
        <end position="108"/>
    </location>
</feature>
<protein>
    <submittedName>
        <fullName evidence="2">Uncharacterized protein</fullName>
    </submittedName>
</protein>
<reference evidence="2 3" key="1">
    <citation type="submission" date="2019-06" db="EMBL/GenBank/DDBJ databases">
        <title>Sequencing the genomes of 1000 actinobacteria strains.</title>
        <authorList>
            <person name="Klenk H.-P."/>
        </authorList>
    </citation>
    <scope>NUCLEOTIDE SEQUENCE [LARGE SCALE GENOMIC DNA]</scope>
    <source>
        <strain evidence="2 3">DSM 44819</strain>
    </source>
</reference>
<evidence type="ECO:0000313" key="2">
    <source>
        <dbReference type="EMBL" id="TQL38171.1"/>
    </source>
</evidence>
<gene>
    <name evidence="2" type="ORF">FB564_3359</name>
</gene>
<comment type="caution">
    <text evidence="2">The sequence shown here is derived from an EMBL/GenBank/DDBJ whole genome shotgun (WGS) entry which is preliminary data.</text>
</comment>
<sequence>MLVSFPVTDDNHHPAGQNPGAVVLGYQAGGSNHPELNRHQPHHNTNPKNIPERDIPPPRHQTHPRTPREKPPKTHNYLIPPTRTPAPPSTPSSPDRHRKRASPLDPDSSTALIAGIVALTMPGSHALARVTEARQPGLGVLLGTPAAPHTRRRLLGSGNDGVGDVQPRAGRPSVICSSTGRPDQDSHGPRRNWRQLRFIAHQ</sequence>
<feature type="region of interest" description="Disordered" evidence="1">
    <location>
        <begin position="150"/>
        <end position="190"/>
    </location>
</feature>
<dbReference type="EMBL" id="VFOL01000001">
    <property type="protein sequence ID" value="TQL38171.1"/>
    <property type="molecule type" value="Genomic_DNA"/>
</dbReference>
<organism evidence="2 3">
    <name type="scientific">Salinispora arenicola</name>
    <dbReference type="NCBI Taxonomy" id="168697"/>
    <lineage>
        <taxon>Bacteria</taxon>
        <taxon>Bacillati</taxon>
        <taxon>Actinomycetota</taxon>
        <taxon>Actinomycetes</taxon>
        <taxon>Micromonosporales</taxon>
        <taxon>Micromonosporaceae</taxon>
        <taxon>Salinispora</taxon>
    </lineage>
</organism>
<feature type="compositionally biased region" description="Pro residues" evidence="1">
    <location>
        <begin position="82"/>
        <end position="91"/>
    </location>
</feature>
<dbReference type="AlphaFoldDB" id="A0A542XQQ7"/>
<evidence type="ECO:0000256" key="1">
    <source>
        <dbReference type="SAM" id="MobiDB-lite"/>
    </source>
</evidence>
<evidence type="ECO:0000313" key="3">
    <source>
        <dbReference type="Proteomes" id="UP000315983"/>
    </source>
</evidence>
<name>A0A542XQQ7_SALAC</name>
<dbReference type="Proteomes" id="UP000315983">
    <property type="component" value="Unassembled WGS sequence"/>
</dbReference>
<proteinExistence type="predicted"/>